<sequence length="282" mass="32829">MASSGNQNSTLKSTPIKEWIWCRRTPQSEILVPDFLARGTREMLWSLRPGKELFDDILNLVVKMQTARKEDTKWWLPTTFAEIAVDPHFNTQATMEFIEKKYMSDADSLIRAEYLDNLNLMADRFYKDKSSFRLKPSEFDFIEPQVGQQQLLSRDSGVWVCLWMIESHQCTNFDLEVSDATRMTIALNIVTYEYNQIGDMISERAVHYWDLEMIKSQKKGKKKQEQPRSERVENRGNKTIYYKGRHNWEQGSENEPDALGTMVGSKNGNGRGTVAGERHRVR</sequence>
<proteinExistence type="predicted"/>
<feature type="compositionally biased region" description="Basic and acidic residues" evidence="1">
    <location>
        <begin position="223"/>
        <end position="236"/>
    </location>
</feature>
<comment type="caution">
    <text evidence="2">The sequence shown here is derived from an EMBL/GenBank/DDBJ whole genome shotgun (WGS) entry which is preliminary data.</text>
</comment>
<protein>
    <submittedName>
        <fullName evidence="2">Uncharacterized protein</fullName>
    </submittedName>
</protein>
<evidence type="ECO:0000313" key="3">
    <source>
        <dbReference type="Proteomes" id="UP001341840"/>
    </source>
</evidence>
<evidence type="ECO:0000313" key="2">
    <source>
        <dbReference type="EMBL" id="MED6135134.1"/>
    </source>
</evidence>
<gene>
    <name evidence="2" type="ORF">PIB30_043322</name>
</gene>
<accession>A0ABU6SG76</accession>
<name>A0ABU6SG76_9FABA</name>
<dbReference type="EMBL" id="JASCZI010060667">
    <property type="protein sequence ID" value="MED6135134.1"/>
    <property type="molecule type" value="Genomic_DNA"/>
</dbReference>
<keyword evidence="3" id="KW-1185">Reference proteome</keyword>
<organism evidence="2 3">
    <name type="scientific">Stylosanthes scabra</name>
    <dbReference type="NCBI Taxonomy" id="79078"/>
    <lineage>
        <taxon>Eukaryota</taxon>
        <taxon>Viridiplantae</taxon>
        <taxon>Streptophyta</taxon>
        <taxon>Embryophyta</taxon>
        <taxon>Tracheophyta</taxon>
        <taxon>Spermatophyta</taxon>
        <taxon>Magnoliopsida</taxon>
        <taxon>eudicotyledons</taxon>
        <taxon>Gunneridae</taxon>
        <taxon>Pentapetalae</taxon>
        <taxon>rosids</taxon>
        <taxon>fabids</taxon>
        <taxon>Fabales</taxon>
        <taxon>Fabaceae</taxon>
        <taxon>Papilionoideae</taxon>
        <taxon>50 kb inversion clade</taxon>
        <taxon>dalbergioids sensu lato</taxon>
        <taxon>Dalbergieae</taxon>
        <taxon>Pterocarpus clade</taxon>
        <taxon>Stylosanthes</taxon>
    </lineage>
</organism>
<feature type="region of interest" description="Disordered" evidence="1">
    <location>
        <begin position="217"/>
        <end position="282"/>
    </location>
</feature>
<dbReference type="Proteomes" id="UP001341840">
    <property type="component" value="Unassembled WGS sequence"/>
</dbReference>
<evidence type="ECO:0000256" key="1">
    <source>
        <dbReference type="SAM" id="MobiDB-lite"/>
    </source>
</evidence>
<reference evidence="2 3" key="1">
    <citation type="journal article" date="2023" name="Plants (Basel)">
        <title>Bridging the Gap: Combining Genomics and Transcriptomics Approaches to Understand Stylosanthes scabra, an Orphan Legume from the Brazilian Caatinga.</title>
        <authorList>
            <person name="Ferreira-Neto J.R.C."/>
            <person name="da Silva M.D."/>
            <person name="Binneck E."/>
            <person name="de Melo N.F."/>
            <person name="da Silva R.H."/>
            <person name="de Melo A.L.T.M."/>
            <person name="Pandolfi V."/>
            <person name="Bustamante F.O."/>
            <person name="Brasileiro-Vidal A.C."/>
            <person name="Benko-Iseppon A.M."/>
        </authorList>
    </citation>
    <scope>NUCLEOTIDE SEQUENCE [LARGE SCALE GENOMIC DNA]</scope>
    <source>
        <tissue evidence="2">Leaves</tissue>
    </source>
</reference>